<name>A0AAW6B301_9BACL</name>
<dbReference type="RefSeq" id="WP_271965781.1">
    <property type="nucleotide sequence ID" value="NZ_JAQMFS010000087.1"/>
</dbReference>
<feature type="compositionally biased region" description="Basic and acidic residues" evidence="1">
    <location>
        <begin position="160"/>
        <end position="169"/>
    </location>
</feature>
<dbReference type="EMBL" id="JAQMFS010000087">
    <property type="protein sequence ID" value="MDB6186527.1"/>
    <property type="molecule type" value="Genomic_DNA"/>
</dbReference>
<feature type="compositionally biased region" description="Low complexity" evidence="1">
    <location>
        <begin position="170"/>
        <end position="186"/>
    </location>
</feature>
<accession>A0AAW6B301</accession>
<proteinExistence type="predicted"/>
<sequence length="320" mass="35623">MNKKLIAILSSIIVLLLLASGLYYFFGSSNSSIKEEHAKYLALINDSHDFKGGLAGLETLDNDKGQEAFKNIKTEIKIAKELKNTDSSLDNKDVDAAKKSLEKVDSLTTDNSFDKAIEWLKEDITNYEKALKEIKEAKSDDVNKILDKYKFKHSALKAKLSEEKGETKSDNSNSNSSSSISDNENIPRVGLQQAPITYGELKRGVYNNGGSETVIGKLLSEELGGPVANFSNEQIRDAIARYNQKHSSQNSVSTSGDPLETYYSQWVTAIKREHPEASFVKDTDGKYYVEGLTKNRLAVIYENPHLVRLVNATTNLHVEF</sequence>
<feature type="region of interest" description="Disordered" evidence="1">
    <location>
        <begin position="160"/>
        <end position="188"/>
    </location>
</feature>
<evidence type="ECO:0000313" key="3">
    <source>
        <dbReference type="Proteomes" id="UP001212217"/>
    </source>
</evidence>
<organism evidence="2 3">
    <name type="scientific">Gemella haemolysans</name>
    <dbReference type="NCBI Taxonomy" id="1379"/>
    <lineage>
        <taxon>Bacteria</taxon>
        <taxon>Bacillati</taxon>
        <taxon>Bacillota</taxon>
        <taxon>Bacilli</taxon>
        <taxon>Bacillales</taxon>
        <taxon>Gemellaceae</taxon>
        <taxon>Gemella</taxon>
    </lineage>
</organism>
<evidence type="ECO:0000256" key="1">
    <source>
        <dbReference type="SAM" id="MobiDB-lite"/>
    </source>
</evidence>
<dbReference type="AlphaFoldDB" id="A0AAW6B301"/>
<reference evidence="2" key="1">
    <citation type="submission" date="2023-08" db="EMBL/GenBank/DDBJ databases">
        <title>Dental plaque isolates bound by oral lectin ZG16B.</title>
        <authorList>
            <person name="Ghosh S."/>
        </authorList>
    </citation>
    <scope>NUCLEOTIDE SEQUENCE</scope>
    <source>
        <strain evidence="2">DP3_5B</strain>
    </source>
</reference>
<gene>
    <name evidence="2" type="ORF">PNO30_07075</name>
</gene>
<dbReference type="Proteomes" id="UP001212217">
    <property type="component" value="Unassembled WGS sequence"/>
</dbReference>
<comment type="caution">
    <text evidence="2">The sequence shown here is derived from an EMBL/GenBank/DDBJ whole genome shotgun (WGS) entry which is preliminary data.</text>
</comment>
<protein>
    <submittedName>
        <fullName evidence="2">Cell surface protein</fullName>
    </submittedName>
</protein>
<evidence type="ECO:0000313" key="2">
    <source>
        <dbReference type="EMBL" id="MDB6186527.1"/>
    </source>
</evidence>